<gene>
    <name evidence="1" type="ORF">HXO58_09465</name>
</gene>
<organism evidence="1 2">
    <name type="scientific">Rothia mucilaginosa</name>
    <dbReference type="NCBI Taxonomy" id="43675"/>
    <lineage>
        <taxon>Bacteria</taxon>
        <taxon>Bacillati</taxon>
        <taxon>Actinomycetota</taxon>
        <taxon>Actinomycetes</taxon>
        <taxon>Micrococcales</taxon>
        <taxon>Micrococcaceae</taxon>
        <taxon>Rothia</taxon>
    </lineage>
</organism>
<name>A0A930L244_9MICC</name>
<dbReference type="AlphaFoldDB" id="A0A930L244"/>
<evidence type="ECO:0000313" key="1">
    <source>
        <dbReference type="EMBL" id="MBF1660040.1"/>
    </source>
</evidence>
<reference evidence="1" key="1">
    <citation type="submission" date="2020-04" db="EMBL/GenBank/DDBJ databases">
        <title>Deep metagenomics examines the oral microbiome during advanced dental caries in children, revealing novel taxa and co-occurrences with host molecules.</title>
        <authorList>
            <person name="Baker J.L."/>
            <person name="Morton J.T."/>
            <person name="Dinis M."/>
            <person name="Alvarez R."/>
            <person name="Tran N.C."/>
            <person name="Knight R."/>
            <person name="Edlund A."/>
        </authorList>
    </citation>
    <scope>NUCLEOTIDE SEQUENCE</scope>
    <source>
        <strain evidence="1">JCVI_29_bin.11</strain>
    </source>
</reference>
<accession>A0A930L244</accession>
<comment type="caution">
    <text evidence="1">The sequence shown here is derived from an EMBL/GenBank/DDBJ whole genome shotgun (WGS) entry which is preliminary data.</text>
</comment>
<sequence length="69" mass="7571">MSNPRRYGSLDEAIDREISELIASSGILETHTRFNLLAIVSEVLVFTGGGVECAADSETRLEIIKKYAL</sequence>
<protein>
    <submittedName>
        <fullName evidence="1">Uncharacterized protein</fullName>
    </submittedName>
</protein>
<proteinExistence type="predicted"/>
<evidence type="ECO:0000313" key="2">
    <source>
        <dbReference type="Proteomes" id="UP000713964"/>
    </source>
</evidence>
<dbReference type="EMBL" id="JABZXL010000040">
    <property type="protein sequence ID" value="MBF1660040.1"/>
    <property type="molecule type" value="Genomic_DNA"/>
</dbReference>
<dbReference type="Proteomes" id="UP000713964">
    <property type="component" value="Unassembled WGS sequence"/>
</dbReference>